<name>A0A9D4ICM0_DREPO</name>
<evidence type="ECO:0000313" key="2">
    <source>
        <dbReference type="Proteomes" id="UP000828390"/>
    </source>
</evidence>
<dbReference type="Gene3D" id="2.120.10.30">
    <property type="entry name" value="TolB, C-terminal domain"/>
    <property type="match status" value="1"/>
</dbReference>
<dbReference type="EMBL" id="JAIWYP010000009">
    <property type="protein sequence ID" value="KAH3768905.1"/>
    <property type="molecule type" value="Genomic_DNA"/>
</dbReference>
<reference evidence="1" key="2">
    <citation type="submission" date="2020-11" db="EMBL/GenBank/DDBJ databases">
        <authorList>
            <person name="McCartney M.A."/>
            <person name="Auch B."/>
            <person name="Kono T."/>
            <person name="Mallez S."/>
            <person name="Becker A."/>
            <person name="Gohl D.M."/>
            <person name="Silverstein K.A.T."/>
            <person name="Koren S."/>
            <person name="Bechman K.B."/>
            <person name="Herman A."/>
            <person name="Abrahante J.E."/>
            <person name="Garbe J."/>
        </authorList>
    </citation>
    <scope>NUCLEOTIDE SEQUENCE</scope>
    <source>
        <strain evidence="1">Duluth1</strain>
        <tissue evidence="1">Whole animal</tissue>
    </source>
</reference>
<proteinExistence type="predicted"/>
<dbReference type="AlphaFoldDB" id="A0A9D4ICM0"/>
<comment type="caution">
    <text evidence="1">The sequence shown here is derived from an EMBL/GenBank/DDBJ whole genome shotgun (WGS) entry which is preliminary data.</text>
</comment>
<dbReference type="InterPro" id="IPR011042">
    <property type="entry name" value="6-blade_b-propeller_TolB-like"/>
</dbReference>
<dbReference type="SUPFAM" id="SSF101898">
    <property type="entry name" value="NHL repeat"/>
    <property type="match status" value="1"/>
</dbReference>
<keyword evidence="2" id="KW-1185">Reference proteome</keyword>
<organism evidence="1 2">
    <name type="scientific">Dreissena polymorpha</name>
    <name type="common">Zebra mussel</name>
    <name type="synonym">Mytilus polymorpha</name>
    <dbReference type="NCBI Taxonomy" id="45954"/>
    <lineage>
        <taxon>Eukaryota</taxon>
        <taxon>Metazoa</taxon>
        <taxon>Spiralia</taxon>
        <taxon>Lophotrochozoa</taxon>
        <taxon>Mollusca</taxon>
        <taxon>Bivalvia</taxon>
        <taxon>Autobranchia</taxon>
        <taxon>Heteroconchia</taxon>
        <taxon>Euheterodonta</taxon>
        <taxon>Imparidentia</taxon>
        <taxon>Neoheterodontei</taxon>
        <taxon>Myida</taxon>
        <taxon>Dreissenoidea</taxon>
        <taxon>Dreissenidae</taxon>
        <taxon>Dreissena</taxon>
    </lineage>
</organism>
<reference evidence="1" key="1">
    <citation type="journal article" date="2019" name="bioRxiv">
        <title>The Genome of the Zebra Mussel, Dreissena polymorpha: A Resource for Invasive Species Research.</title>
        <authorList>
            <person name="McCartney M.A."/>
            <person name="Auch B."/>
            <person name="Kono T."/>
            <person name="Mallez S."/>
            <person name="Zhang Y."/>
            <person name="Obille A."/>
            <person name="Becker A."/>
            <person name="Abrahante J.E."/>
            <person name="Garbe J."/>
            <person name="Badalamenti J.P."/>
            <person name="Herman A."/>
            <person name="Mangelson H."/>
            <person name="Liachko I."/>
            <person name="Sullivan S."/>
            <person name="Sone E.D."/>
            <person name="Koren S."/>
            <person name="Silverstein K.A.T."/>
            <person name="Beckman K.B."/>
            <person name="Gohl D.M."/>
        </authorList>
    </citation>
    <scope>NUCLEOTIDE SEQUENCE</scope>
    <source>
        <strain evidence="1">Duluth1</strain>
        <tissue evidence="1">Whole animal</tissue>
    </source>
</reference>
<protein>
    <submittedName>
        <fullName evidence="1">Uncharacterized protein</fullName>
    </submittedName>
</protein>
<accession>A0A9D4ICM0</accession>
<dbReference type="Proteomes" id="UP000828390">
    <property type="component" value="Unassembled WGS sequence"/>
</dbReference>
<evidence type="ECO:0000313" key="1">
    <source>
        <dbReference type="EMBL" id="KAH3768905.1"/>
    </source>
</evidence>
<gene>
    <name evidence="1" type="ORF">DPMN_170122</name>
</gene>
<sequence>MALYFPHRCRGVTYSMGYLYITSGTALYRYSMTGQLLKKLYEDTSGEFTVYKTAICAGKIYVINTSHHKLITHAMDGTLLSTFTDQELKGRRDVHVTLEGQVLVCGLDSNTILQIDRDGRRKLTTLATSNIGVQIPWSLYLNRDSNTLIVGQVQLLVLHIS</sequence>